<dbReference type="Proteomes" id="UP000717696">
    <property type="component" value="Unassembled WGS sequence"/>
</dbReference>
<keyword evidence="4 7" id="KW-0472">Membrane</keyword>
<dbReference type="Pfam" id="PF07690">
    <property type="entry name" value="MFS_1"/>
    <property type="match status" value="1"/>
</dbReference>
<evidence type="ECO:0000256" key="5">
    <source>
        <dbReference type="ARBA" id="ARBA00023180"/>
    </source>
</evidence>
<evidence type="ECO:0000313" key="10">
    <source>
        <dbReference type="Proteomes" id="UP000717696"/>
    </source>
</evidence>
<dbReference type="AlphaFoldDB" id="A0A9P9CY37"/>
<keyword evidence="10" id="KW-1185">Reference proteome</keyword>
<dbReference type="GO" id="GO:0022857">
    <property type="term" value="F:transmembrane transporter activity"/>
    <property type="evidence" value="ECO:0007669"/>
    <property type="project" value="InterPro"/>
</dbReference>
<organism evidence="9 10">
    <name type="scientific">Dactylonectria estremocensis</name>
    <dbReference type="NCBI Taxonomy" id="1079267"/>
    <lineage>
        <taxon>Eukaryota</taxon>
        <taxon>Fungi</taxon>
        <taxon>Dikarya</taxon>
        <taxon>Ascomycota</taxon>
        <taxon>Pezizomycotina</taxon>
        <taxon>Sordariomycetes</taxon>
        <taxon>Hypocreomycetidae</taxon>
        <taxon>Hypocreales</taxon>
        <taxon>Nectriaceae</taxon>
        <taxon>Dactylonectria</taxon>
    </lineage>
</organism>
<dbReference type="PANTHER" id="PTHR23501">
    <property type="entry name" value="MAJOR FACILITATOR SUPERFAMILY"/>
    <property type="match status" value="1"/>
</dbReference>
<dbReference type="OrthoDB" id="4708003at2759"/>
<dbReference type="Gene3D" id="1.20.1250.20">
    <property type="entry name" value="MFS general substrate transporter like domains"/>
    <property type="match status" value="2"/>
</dbReference>
<feature type="region of interest" description="Disordered" evidence="6">
    <location>
        <begin position="20"/>
        <end position="42"/>
    </location>
</feature>
<comment type="subcellular location">
    <subcellularLocation>
        <location evidence="1">Membrane</location>
        <topology evidence="1">Multi-pass membrane protein</topology>
    </subcellularLocation>
</comment>
<feature type="domain" description="Major facilitator superfamily (MFS) profile" evidence="8">
    <location>
        <begin position="129"/>
        <end position="623"/>
    </location>
</feature>
<feature type="transmembrane region" description="Helical" evidence="7">
    <location>
        <begin position="194"/>
        <end position="213"/>
    </location>
</feature>
<dbReference type="SUPFAM" id="SSF103473">
    <property type="entry name" value="MFS general substrate transporter"/>
    <property type="match status" value="2"/>
</dbReference>
<feature type="transmembrane region" description="Helical" evidence="7">
    <location>
        <begin position="349"/>
        <end position="371"/>
    </location>
</feature>
<evidence type="ECO:0000256" key="1">
    <source>
        <dbReference type="ARBA" id="ARBA00004141"/>
    </source>
</evidence>
<gene>
    <name evidence="9" type="ORF">B0J13DRAFT_614545</name>
</gene>
<keyword evidence="2 7" id="KW-0812">Transmembrane</keyword>
<comment type="caution">
    <text evidence="9">The sequence shown here is derived from an EMBL/GenBank/DDBJ whole genome shotgun (WGS) entry which is preliminary data.</text>
</comment>
<evidence type="ECO:0000313" key="9">
    <source>
        <dbReference type="EMBL" id="KAH7108987.1"/>
    </source>
</evidence>
<dbReference type="PROSITE" id="PS50850">
    <property type="entry name" value="MFS"/>
    <property type="match status" value="1"/>
</dbReference>
<feature type="transmembrane region" description="Helical" evidence="7">
    <location>
        <begin position="219"/>
        <end position="240"/>
    </location>
</feature>
<evidence type="ECO:0000256" key="4">
    <source>
        <dbReference type="ARBA" id="ARBA00023136"/>
    </source>
</evidence>
<feature type="transmembrane region" description="Helical" evidence="7">
    <location>
        <begin position="427"/>
        <end position="449"/>
    </location>
</feature>
<reference evidence="9" key="1">
    <citation type="journal article" date="2021" name="Nat. Commun.">
        <title>Genetic determinants of endophytism in the Arabidopsis root mycobiome.</title>
        <authorList>
            <person name="Mesny F."/>
            <person name="Miyauchi S."/>
            <person name="Thiergart T."/>
            <person name="Pickel B."/>
            <person name="Atanasova L."/>
            <person name="Karlsson M."/>
            <person name="Huettel B."/>
            <person name="Barry K.W."/>
            <person name="Haridas S."/>
            <person name="Chen C."/>
            <person name="Bauer D."/>
            <person name="Andreopoulos W."/>
            <person name="Pangilinan J."/>
            <person name="LaButti K."/>
            <person name="Riley R."/>
            <person name="Lipzen A."/>
            <person name="Clum A."/>
            <person name="Drula E."/>
            <person name="Henrissat B."/>
            <person name="Kohler A."/>
            <person name="Grigoriev I.V."/>
            <person name="Martin F.M."/>
            <person name="Hacquard S."/>
        </authorList>
    </citation>
    <scope>NUCLEOTIDE SEQUENCE</scope>
    <source>
        <strain evidence="9">MPI-CAGE-AT-0021</strain>
    </source>
</reference>
<evidence type="ECO:0000256" key="6">
    <source>
        <dbReference type="SAM" id="MobiDB-lite"/>
    </source>
</evidence>
<feature type="transmembrane region" description="Helical" evidence="7">
    <location>
        <begin position="392"/>
        <end position="421"/>
    </location>
</feature>
<feature type="transmembrane region" description="Helical" evidence="7">
    <location>
        <begin position="487"/>
        <end position="509"/>
    </location>
</feature>
<feature type="transmembrane region" description="Helical" evidence="7">
    <location>
        <begin position="456"/>
        <end position="475"/>
    </location>
</feature>
<dbReference type="InterPro" id="IPR011701">
    <property type="entry name" value="MFS"/>
</dbReference>
<dbReference type="EMBL" id="JAGMUU010000080">
    <property type="protein sequence ID" value="KAH7108987.1"/>
    <property type="molecule type" value="Genomic_DNA"/>
</dbReference>
<feature type="transmembrane region" description="Helical" evidence="7">
    <location>
        <begin position="521"/>
        <end position="545"/>
    </location>
</feature>
<name>A0A9P9CY37_9HYPO</name>
<evidence type="ECO:0000256" key="2">
    <source>
        <dbReference type="ARBA" id="ARBA00022692"/>
    </source>
</evidence>
<dbReference type="GO" id="GO:0005886">
    <property type="term" value="C:plasma membrane"/>
    <property type="evidence" value="ECO:0007669"/>
    <property type="project" value="TreeGrafter"/>
</dbReference>
<feature type="transmembrane region" description="Helical" evidence="7">
    <location>
        <begin position="280"/>
        <end position="302"/>
    </location>
</feature>
<proteinExistence type="predicted"/>
<protein>
    <submittedName>
        <fullName evidence="9">Major facilitator superfamily domain-containing protein</fullName>
    </submittedName>
</protein>
<feature type="transmembrane region" description="Helical" evidence="7">
    <location>
        <begin position="252"/>
        <end position="274"/>
    </location>
</feature>
<dbReference type="InterPro" id="IPR036259">
    <property type="entry name" value="MFS_trans_sf"/>
</dbReference>
<feature type="transmembrane region" description="Helical" evidence="7">
    <location>
        <begin position="323"/>
        <end position="343"/>
    </location>
</feature>
<dbReference type="PANTHER" id="PTHR23501:SF198">
    <property type="entry name" value="AZOLE RESISTANCE PROTEIN 1-RELATED"/>
    <property type="match status" value="1"/>
</dbReference>
<evidence type="ECO:0000256" key="3">
    <source>
        <dbReference type="ARBA" id="ARBA00022989"/>
    </source>
</evidence>
<dbReference type="InterPro" id="IPR020846">
    <property type="entry name" value="MFS_dom"/>
</dbReference>
<keyword evidence="3 7" id="KW-1133">Transmembrane helix</keyword>
<accession>A0A9P9CY37</accession>
<evidence type="ECO:0000256" key="7">
    <source>
        <dbReference type="SAM" id="Phobius"/>
    </source>
</evidence>
<sequence length="625" mass="67325">MAYRSQDSIYHVSYNPIDVGANFSPPRPVSPESPRGGSEDLAVRSHPFSHLDTPGFASPSPSIHKFQSSFQEDDEAHLSVRVLSHVDSDYDGQRLIGSDMPGLKPHFGKAEQLHIQTTPLLQSRKRLIVFVGLALSWLARGAEDTIITTIAPSLAEKFDAVELIGWFHAAYLFPQATLAIGFGKLSTVVQICSYGAGWSIVAVAGTVICIAAPTAETFIVGRALAGLGMAALVPLAATMLGDITTPNERPVYFALIVGLEVLSLAIGSLLGGALDTAGDYRWGFAVTLVIKLLAFVFAFPFYEQIPRPGMHLPIKKQIRQFDLVGFVVLFMAFLMTLLAPQMASEFDGGWGSSSTIICLVSAVALFGLFVMQQWLHHDPEHRFLPEGIFSRDVTLILVMGFFVVFAMYTTVSFLSIFYQVVHGRTSFQASVALLGYLLPVGVFSLITAAALKFTPWANPIILVGTGLATLGTFLLTTPNQNSPIAQVAWLSSIAGAGFGSAQTLGIVFSQQWVSDSALQPLMVSVALTVQLFGGSLGLVIGSTLLNNQIGSRLQEAFPQLSQEMRNRILDQMSHAGRGNDVPSEIIKELPAIAAKSTKAVFFMAGTAAGISVLAALCLRWHRSRH</sequence>
<keyword evidence="5" id="KW-0325">Glycoprotein</keyword>
<evidence type="ECO:0000259" key="8">
    <source>
        <dbReference type="PROSITE" id="PS50850"/>
    </source>
</evidence>
<feature type="transmembrane region" description="Helical" evidence="7">
    <location>
        <begin position="599"/>
        <end position="618"/>
    </location>
</feature>